<reference evidence="3" key="1">
    <citation type="submission" date="2023-07" db="EMBL/GenBank/DDBJ databases">
        <title>draft genome sequence of fig (Ficus carica).</title>
        <authorList>
            <person name="Takahashi T."/>
            <person name="Nishimura K."/>
        </authorList>
    </citation>
    <scope>NUCLEOTIDE SEQUENCE</scope>
</reference>
<dbReference type="SUPFAM" id="SSF53756">
    <property type="entry name" value="UDP-Glycosyltransferase/glycogen phosphorylase"/>
    <property type="match status" value="1"/>
</dbReference>
<proteinExistence type="inferred from homology"/>
<dbReference type="InterPro" id="IPR002213">
    <property type="entry name" value="UDP_glucos_trans"/>
</dbReference>
<evidence type="ECO:0000313" key="3">
    <source>
        <dbReference type="EMBL" id="GMN39202.1"/>
    </source>
</evidence>
<evidence type="ECO:0000313" key="4">
    <source>
        <dbReference type="Proteomes" id="UP001187192"/>
    </source>
</evidence>
<dbReference type="EMBL" id="BTGU01000009">
    <property type="protein sequence ID" value="GMN39202.1"/>
    <property type="molecule type" value="Genomic_DNA"/>
</dbReference>
<protein>
    <recommendedName>
        <fullName evidence="5">Glycosyltransferase</fullName>
    </recommendedName>
</protein>
<organism evidence="3 4">
    <name type="scientific">Ficus carica</name>
    <name type="common">Common fig</name>
    <dbReference type="NCBI Taxonomy" id="3494"/>
    <lineage>
        <taxon>Eukaryota</taxon>
        <taxon>Viridiplantae</taxon>
        <taxon>Streptophyta</taxon>
        <taxon>Embryophyta</taxon>
        <taxon>Tracheophyta</taxon>
        <taxon>Spermatophyta</taxon>
        <taxon>Magnoliopsida</taxon>
        <taxon>eudicotyledons</taxon>
        <taxon>Gunneridae</taxon>
        <taxon>Pentapetalae</taxon>
        <taxon>rosids</taxon>
        <taxon>fabids</taxon>
        <taxon>Rosales</taxon>
        <taxon>Moraceae</taxon>
        <taxon>Ficeae</taxon>
        <taxon>Ficus</taxon>
    </lineage>
</organism>
<keyword evidence="2" id="KW-0808">Transferase</keyword>
<dbReference type="PANTHER" id="PTHR11926:SF774">
    <property type="entry name" value="UDP-GLYCOSYLTRANSFERASE 85A1-RELATED"/>
    <property type="match status" value="1"/>
</dbReference>
<dbReference type="Gene3D" id="3.40.50.2000">
    <property type="entry name" value="Glycogen Phosphorylase B"/>
    <property type="match status" value="2"/>
</dbReference>
<keyword evidence="4" id="KW-1185">Reference proteome</keyword>
<dbReference type="AlphaFoldDB" id="A0AA87ZSI6"/>
<dbReference type="PANTHER" id="PTHR11926">
    <property type="entry name" value="GLUCOSYL/GLUCURONOSYL TRANSFERASES"/>
    <property type="match status" value="1"/>
</dbReference>
<comment type="caution">
    <text evidence="3">The sequence shown here is derived from an EMBL/GenBank/DDBJ whole genome shotgun (WGS) entry which is preliminary data.</text>
</comment>
<dbReference type="GO" id="GO:0080044">
    <property type="term" value="F:quercetin 7-O-glucosyltransferase activity"/>
    <property type="evidence" value="ECO:0007669"/>
    <property type="project" value="TreeGrafter"/>
</dbReference>
<evidence type="ECO:0000256" key="1">
    <source>
        <dbReference type="ARBA" id="ARBA00009995"/>
    </source>
</evidence>
<evidence type="ECO:0008006" key="5">
    <source>
        <dbReference type="Google" id="ProtNLM"/>
    </source>
</evidence>
<dbReference type="Pfam" id="PF00201">
    <property type="entry name" value="UDPGT"/>
    <property type="match status" value="1"/>
</dbReference>
<dbReference type="Proteomes" id="UP001187192">
    <property type="component" value="Unassembled WGS sequence"/>
</dbReference>
<dbReference type="FunFam" id="3.40.50.2000:FF:000060">
    <property type="entry name" value="Glycosyltransferase"/>
    <property type="match status" value="1"/>
</dbReference>
<evidence type="ECO:0000256" key="2">
    <source>
        <dbReference type="ARBA" id="ARBA00022679"/>
    </source>
</evidence>
<dbReference type="GO" id="GO:0080043">
    <property type="term" value="F:quercetin 3-O-glucosyltransferase activity"/>
    <property type="evidence" value="ECO:0007669"/>
    <property type="project" value="TreeGrafter"/>
</dbReference>
<sequence length="489" mass="54766">MENNNSKPHAILFALPFQGHVTPSIHLAMKLALNGFTITFVNTEYIHHQITKSSQPDSSTGVDNGDGGADNNIFAKARDSGLDIRFTTITDGFPLDFNRSLNQLQIMQRNVVGFPAHVDELVGNLVKSDPSISCLIADTFCTWTSQIAQKYKIVNISFWTQPALVFNLYYHMELLNTNGYFASHGNLKGTIDYIPGVKAIEPKDLPSFLQENEKKTLEYLDKVFKEVKNADFIICNTIQELESDTIFVLREKLPIFAISTLVHSPLGFAKSAIPTSMRTELDCSQWLNTKPQGSVLYVSFGSTLPSKKSDIEEIAHGLVLSGVNFIWVLRHDALSFEEPYVLPNEIQDEIKDKGLVVTWVNQIEVLSHPSIGGFLTHCGWNSIIESLHFSGVPLLCFHLRGDQTTNRKLVVDDWRVGLNLCDRKPLTRLEVAEKIKRLMNTKSEGDELREQVIKVRQTVGNALAKCGSCEKNLDQFVADVKVKIGERSI</sequence>
<name>A0AA87ZSI6_FICCA</name>
<gene>
    <name evidence="3" type="ORF">TIFTF001_008437</name>
</gene>
<accession>A0AA87ZSI6</accession>
<dbReference type="CDD" id="cd03784">
    <property type="entry name" value="GT1_Gtf-like"/>
    <property type="match status" value="1"/>
</dbReference>
<comment type="similarity">
    <text evidence="1">Belongs to the UDP-glycosyltransferase family.</text>
</comment>